<keyword evidence="3" id="KW-0238">DNA-binding</keyword>
<dbReference type="InterPro" id="IPR005650">
    <property type="entry name" value="BlaI_family"/>
</dbReference>
<organism evidence="5 6">
    <name type="scientific">Paraburkholderia megapolitana</name>
    <dbReference type="NCBI Taxonomy" id="420953"/>
    <lineage>
        <taxon>Bacteria</taxon>
        <taxon>Pseudomonadati</taxon>
        <taxon>Pseudomonadota</taxon>
        <taxon>Betaproteobacteria</taxon>
        <taxon>Burkholderiales</taxon>
        <taxon>Burkholderiaceae</taxon>
        <taxon>Paraburkholderia</taxon>
    </lineage>
</organism>
<evidence type="ECO:0000313" key="5">
    <source>
        <dbReference type="EMBL" id="SFJ40538.1"/>
    </source>
</evidence>
<sequence length="122" mass="13795">MDISLTDREADVMQILWERGPSVVSEVRDGLTDDLAYTTVLTILRTLESKGYVTHVEEGRGHRYAAAVQQQAARKSALRHLTSKLFAGSTELLFAQLVADKNLTPKEIRRMRELLKERPGEE</sequence>
<dbReference type="EMBL" id="FOQU01000007">
    <property type="protein sequence ID" value="SFJ40538.1"/>
    <property type="molecule type" value="Genomic_DNA"/>
</dbReference>
<dbReference type="InterPro" id="IPR036390">
    <property type="entry name" value="WH_DNA-bd_sf"/>
</dbReference>
<dbReference type="GO" id="GO:0003677">
    <property type="term" value="F:DNA binding"/>
    <property type="evidence" value="ECO:0007669"/>
    <property type="project" value="UniProtKB-KW"/>
</dbReference>
<dbReference type="RefSeq" id="WP_091015989.1">
    <property type="nucleotide sequence ID" value="NZ_CP041745.1"/>
</dbReference>
<gene>
    <name evidence="5" type="ORF">SAMN05192543_1079</name>
</gene>
<dbReference type="OrthoDB" id="9813558at2"/>
<proteinExistence type="inferred from homology"/>
<dbReference type="STRING" id="420953.SAMN05192543_1079"/>
<accession>A0A1I3R2G4</accession>
<dbReference type="Gene3D" id="1.10.4040.10">
    <property type="entry name" value="Penicillinase repressor domain"/>
    <property type="match status" value="1"/>
</dbReference>
<evidence type="ECO:0000256" key="3">
    <source>
        <dbReference type="ARBA" id="ARBA00023125"/>
    </source>
</evidence>
<comment type="similarity">
    <text evidence="1">Belongs to the BlaI transcriptional regulatory family.</text>
</comment>
<dbReference type="SUPFAM" id="SSF46785">
    <property type="entry name" value="Winged helix' DNA-binding domain"/>
    <property type="match status" value="1"/>
</dbReference>
<dbReference type="Gene3D" id="1.10.10.10">
    <property type="entry name" value="Winged helix-like DNA-binding domain superfamily/Winged helix DNA-binding domain"/>
    <property type="match status" value="1"/>
</dbReference>
<keyword evidence="6" id="KW-1185">Reference proteome</keyword>
<evidence type="ECO:0000313" key="6">
    <source>
        <dbReference type="Proteomes" id="UP000199548"/>
    </source>
</evidence>
<dbReference type="PIRSF" id="PIRSF019455">
    <property type="entry name" value="CopR_AtkY"/>
    <property type="match status" value="1"/>
</dbReference>
<dbReference type="Proteomes" id="UP000199548">
    <property type="component" value="Unassembled WGS sequence"/>
</dbReference>
<dbReference type="Pfam" id="PF03965">
    <property type="entry name" value="Penicillinase_R"/>
    <property type="match status" value="1"/>
</dbReference>
<evidence type="ECO:0000256" key="2">
    <source>
        <dbReference type="ARBA" id="ARBA00023015"/>
    </source>
</evidence>
<keyword evidence="2" id="KW-0805">Transcription regulation</keyword>
<reference evidence="5 6" key="1">
    <citation type="submission" date="2016-10" db="EMBL/GenBank/DDBJ databases">
        <authorList>
            <person name="de Groot N.N."/>
        </authorList>
    </citation>
    <scope>NUCLEOTIDE SEQUENCE [LARGE SCALE GENOMIC DNA]</scope>
    <source>
        <strain evidence="5 6">LMG 23650</strain>
    </source>
</reference>
<evidence type="ECO:0000256" key="4">
    <source>
        <dbReference type="ARBA" id="ARBA00023163"/>
    </source>
</evidence>
<keyword evidence="4" id="KW-0804">Transcription</keyword>
<protein>
    <submittedName>
        <fullName evidence="5">Predicted transcriptional regulator</fullName>
    </submittedName>
</protein>
<dbReference type="AlphaFoldDB" id="A0A1I3R2G4"/>
<dbReference type="GO" id="GO:0045892">
    <property type="term" value="P:negative regulation of DNA-templated transcription"/>
    <property type="evidence" value="ECO:0007669"/>
    <property type="project" value="InterPro"/>
</dbReference>
<name>A0A1I3R2G4_9BURK</name>
<evidence type="ECO:0000256" key="1">
    <source>
        <dbReference type="ARBA" id="ARBA00011046"/>
    </source>
</evidence>
<dbReference type="InterPro" id="IPR036388">
    <property type="entry name" value="WH-like_DNA-bd_sf"/>
</dbReference>